<dbReference type="InterPro" id="IPR006311">
    <property type="entry name" value="TAT_signal"/>
</dbReference>
<dbReference type="InParanoid" id="D6Z572"/>
<dbReference type="STRING" id="589865.DaAHT2_0012"/>
<feature type="transmembrane region" description="Helical" evidence="2">
    <location>
        <begin position="21"/>
        <end position="40"/>
    </location>
</feature>
<dbReference type="InterPro" id="IPR036280">
    <property type="entry name" value="Multihaem_cyt_sf"/>
</dbReference>
<dbReference type="EMBL" id="CP001940">
    <property type="protein sequence ID" value="ADH84729.1"/>
    <property type="molecule type" value="Genomic_DNA"/>
</dbReference>
<dbReference type="AlphaFoldDB" id="D6Z572"/>
<dbReference type="HOGENOM" id="CLU_063015_0_0_7"/>
<dbReference type="KEGG" id="dak:DaAHT2_0012"/>
<gene>
    <name evidence="3" type="ordered locus">DaAHT2_0012</name>
</gene>
<keyword evidence="1" id="KW-0411">Iron-sulfur</keyword>
<reference evidence="4" key="1">
    <citation type="submission" date="2010-02" db="EMBL/GenBank/DDBJ databases">
        <title>Complete sequence of Desulfurivibrio alkaliphilus AHT2.</title>
        <authorList>
            <consortium name="US DOE Joint Genome Institute"/>
            <person name="Pitluck S."/>
            <person name="Chertkov O."/>
            <person name="Detter J.C."/>
            <person name="Han C."/>
            <person name="Tapia R."/>
            <person name="Larimer F."/>
            <person name="Land M."/>
            <person name="Hauser L."/>
            <person name="Kyrpides N."/>
            <person name="Mikhailova N."/>
            <person name="Sorokin D.Y."/>
            <person name="Muyzer G."/>
            <person name="Woyke T."/>
        </authorList>
    </citation>
    <scope>NUCLEOTIDE SEQUENCE [LARGE SCALE GENOMIC DNA]</scope>
    <source>
        <strain evidence="4">DSM 19089 / UNIQEM U267 / AHT2</strain>
    </source>
</reference>
<keyword evidence="1" id="KW-0408">Iron</keyword>
<accession>D6Z572</accession>
<evidence type="ECO:0000256" key="1">
    <source>
        <dbReference type="ARBA" id="ARBA00023014"/>
    </source>
</evidence>
<dbReference type="Pfam" id="PF09719">
    <property type="entry name" value="C_GCAxxG_C_C"/>
    <property type="match status" value="1"/>
</dbReference>
<proteinExistence type="predicted"/>
<dbReference type="OrthoDB" id="5430146at2"/>
<dbReference type="eggNOG" id="ENOG50320QR">
    <property type="taxonomic scope" value="Bacteria"/>
</dbReference>
<dbReference type="Proteomes" id="UP000001508">
    <property type="component" value="Chromosome"/>
</dbReference>
<dbReference type="RefSeq" id="WP_013162260.1">
    <property type="nucleotide sequence ID" value="NC_014216.1"/>
</dbReference>
<keyword evidence="4" id="KW-1185">Reference proteome</keyword>
<evidence type="ECO:0000313" key="3">
    <source>
        <dbReference type="EMBL" id="ADH84729.1"/>
    </source>
</evidence>
<keyword evidence="2" id="KW-1133">Transmembrane helix</keyword>
<dbReference type="InterPro" id="IPR010181">
    <property type="entry name" value="CGCAxxGCC_motif"/>
</dbReference>
<dbReference type="SUPFAM" id="SSF48695">
    <property type="entry name" value="Multiheme cytochromes"/>
    <property type="match status" value="1"/>
</dbReference>
<dbReference type="PROSITE" id="PS51318">
    <property type="entry name" value="TAT"/>
    <property type="match status" value="1"/>
</dbReference>
<name>D6Z572_DESAT</name>
<keyword evidence="1" id="KW-0479">Metal-binding</keyword>
<protein>
    <submittedName>
        <fullName evidence="3">Chain A, iron Centre cytochrome c protein</fullName>
    </submittedName>
</protein>
<evidence type="ECO:0000256" key="2">
    <source>
        <dbReference type="SAM" id="Phobius"/>
    </source>
</evidence>
<keyword evidence="2" id="KW-0472">Membrane</keyword>
<sequence>MEQEAKVTKKVEGIDLSRREMLIGAGALMAGVAASQLGVLNTAKAAQASNGEVWPWPYEKLDPARVGETAYHAWYDVFCSQAVTTGLFEQLREKVGEPWSSFPINSLRFGMGGMLGWGLTCGAPVSGALVIGLVTPAEVATPMVRDLLGWYANTPMPVYSPQNGRYNGEIPKSVAQSPLCHQSVGRWMKTADRPFGSDERRHRCASVTASVAYRTAEMLNDWKDGKYVVPADNWDGAAAMGLPSQQNCMSCHSDGVPSPPR</sequence>
<dbReference type="GO" id="GO:0051536">
    <property type="term" value="F:iron-sulfur cluster binding"/>
    <property type="evidence" value="ECO:0007669"/>
    <property type="project" value="UniProtKB-KW"/>
</dbReference>
<evidence type="ECO:0000313" key="4">
    <source>
        <dbReference type="Proteomes" id="UP000001508"/>
    </source>
</evidence>
<keyword evidence="2" id="KW-0812">Transmembrane</keyword>
<organism evidence="3 4">
    <name type="scientific">Desulfurivibrio alkaliphilus (strain DSM 19089 / UNIQEM U267 / AHT2)</name>
    <dbReference type="NCBI Taxonomy" id="589865"/>
    <lineage>
        <taxon>Bacteria</taxon>
        <taxon>Pseudomonadati</taxon>
        <taxon>Thermodesulfobacteriota</taxon>
        <taxon>Desulfobulbia</taxon>
        <taxon>Desulfobulbales</taxon>
        <taxon>Desulfobulbaceae</taxon>
        <taxon>Desulfurivibrio</taxon>
    </lineage>
</organism>